<comment type="caution">
    <text evidence="1">The sequence shown here is derived from an EMBL/GenBank/DDBJ whole genome shotgun (WGS) entry which is preliminary data.</text>
</comment>
<evidence type="ECO:0000313" key="1">
    <source>
        <dbReference type="EMBL" id="MCI43796.1"/>
    </source>
</evidence>
<evidence type="ECO:0000313" key="2">
    <source>
        <dbReference type="Proteomes" id="UP000265520"/>
    </source>
</evidence>
<accession>A0A392S7D4</accession>
<dbReference type="EMBL" id="LXQA010322134">
    <property type="protein sequence ID" value="MCI43796.1"/>
    <property type="molecule type" value="Genomic_DNA"/>
</dbReference>
<reference evidence="1 2" key="1">
    <citation type="journal article" date="2018" name="Front. Plant Sci.">
        <title>Red Clover (Trifolium pratense) and Zigzag Clover (T. medium) - A Picture of Genomic Similarities and Differences.</title>
        <authorList>
            <person name="Dluhosova J."/>
            <person name="Istvanek J."/>
            <person name="Nedelnik J."/>
            <person name="Repkova J."/>
        </authorList>
    </citation>
    <scope>NUCLEOTIDE SEQUENCE [LARGE SCALE GENOMIC DNA]</scope>
    <source>
        <strain evidence="2">cv. 10/8</strain>
        <tissue evidence="1">Leaf</tissue>
    </source>
</reference>
<proteinExistence type="predicted"/>
<dbReference type="AlphaFoldDB" id="A0A392S7D4"/>
<dbReference type="Proteomes" id="UP000265520">
    <property type="component" value="Unassembled WGS sequence"/>
</dbReference>
<protein>
    <submittedName>
        <fullName evidence="1">Uncharacterized protein</fullName>
    </submittedName>
</protein>
<organism evidence="1 2">
    <name type="scientific">Trifolium medium</name>
    <dbReference type="NCBI Taxonomy" id="97028"/>
    <lineage>
        <taxon>Eukaryota</taxon>
        <taxon>Viridiplantae</taxon>
        <taxon>Streptophyta</taxon>
        <taxon>Embryophyta</taxon>
        <taxon>Tracheophyta</taxon>
        <taxon>Spermatophyta</taxon>
        <taxon>Magnoliopsida</taxon>
        <taxon>eudicotyledons</taxon>
        <taxon>Gunneridae</taxon>
        <taxon>Pentapetalae</taxon>
        <taxon>rosids</taxon>
        <taxon>fabids</taxon>
        <taxon>Fabales</taxon>
        <taxon>Fabaceae</taxon>
        <taxon>Papilionoideae</taxon>
        <taxon>50 kb inversion clade</taxon>
        <taxon>NPAAA clade</taxon>
        <taxon>Hologalegina</taxon>
        <taxon>IRL clade</taxon>
        <taxon>Trifolieae</taxon>
        <taxon>Trifolium</taxon>
    </lineage>
</organism>
<keyword evidence="2" id="KW-1185">Reference proteome</keyword>
<sequence>MVPAPSAASHAPSAVFLKNLLASAPSAACLEPSAAWSDPALTVDF</sequence>
<name>A0A392S7D4_9FABA</name>